<dbReference type="InterPro" id="IPR029058">
    <property type="entry name" value="AB_hydrolase_fold"/>
</dbReference>
<comment type="caution">
    <text evidence="3">The sequence shown here is derived from an EMBL/GenBank/DDBJ whole genome shotgun (WGS) entry which is preliminary data.</text>
</comment>
<dbReference type="Pfam" id="PF00561">
    <property type="entry name" value="Abhydrolase_1"/>
    <property type="match status" value="1"/>
</dbReference>
<dbReference type="InterPro" id="IPR050266">
    <property type="entry name" value="AB_hydrolase_sf"/>
</dbReference>
<accession>A0A420XRM3</accession>
<evidence type="ECO:0000256" key="1">
    <source>
        <dbReference type="ARBA" id="ARBA00022801"/>
    </source>
</evidence>
<dbReference type="Proteomes" id="UP000281955">
    <property type="component" value="Unassembled WGS sequence"/>
</dbReference>
<dbReference type="Gene3D" id="3.40.50.1820">
    <property type="entry name" value="alpha/beta hydrolase"/>
    <property type="match status" value="1"/>
</dbReference>
<protein>
    <submittedName>
        <fullName evidence="3">Pimeloyl-ACP methyl ester carboxylesterase</fullName>
    </submittedName>
</protein>
<dbReference type="InterPro" id="IPR000073">
    <property type="entry name" value="AB_hydrolase_1"/>
</dbReference>
<evidence type="ECO:0000259" key="2">
    <source>
        <dbReference type="Pfam" id="PF00561"/>
    </source>
</evidence>
<dbReference type="PRINTS" id="PR00111">
    <property type="entry name" value="ABHYDROLASE"/>
</dbReference>
<dbReference type="GO" id="GO:0016020">
    <property type="term" value="C:membrane"/>
    <property type="evidence" value="ECO:0007669"/>
    <property type="project" value="TreeGrafter"/>
</dbReference>
<keyword evidence="4" id="KW-1185">Reference proteome</keyword>
<dbReference type="GO" id="GO:0016787">
    <property type="term" value="F:hydrolase activity"/>
    <property type="evidence" value="ECO:0007669"/>
    <property type="project" value="UniProtKB-KW"/>
</dbReference>
<sequence>MTTDTTTPLPTFDHRPGRGPALVLLHYWGGSARTWTPLLDHLGDRETVGIDTRGWGRSRALPGPFDLHRLADDTAAVIESLGLADYVVVGHSMGGKVAQVLAARHPAGLRGLVLVAPAPARPADEVTPAYQAQLATAYDSAESVAGVRDAVLTATALPGELGTQVVEDSLASGSEYARTEWPLRGIAEDVSAETARIGVPVLVVAGEHDRVEPVAVVQAHLMPFLQHGRLTVLRGSGHLVPLEAPAELARAIAAFLD</sequence>
<dbReference type="OrthoDB" id="63962at2"/>
<name>A0A420XRM3_9ACTN</name>
<dbReference type="InParanoid" id="A0A420XRM3"/>
<dbReference type="PANTHER" id="PTHR43798">
    <property type="entry name" value="MONOACYLGLYCEROL LIPASE"/>
    <property type="match status" value="1"/>
</dbReference>
<dbReference type="SUPFAM" id="SSF53474">
    <property type="entry name" value="alpha/beta-Hydrolases"/>
    <property type="match status" value="1"/>
</dbReference>
<dbReference type="AlphaFoldDB" id="A0A420XRM3"/>
<organism evidence="3 4">
    <name type="scientific">Motilibacter peucedani</name>
    <dbReference type="NCBI Taxonomy" id="598650"/>
    <lineage>
        <taxon>Bacteria</taxon>
        <taxon>Bacillati</taxon>
        <taxon>Actinomycetota</taxon>
        <taxon>Actinomycetes</taxon>
        <taxon>Motilibacterales</taxon>
        <taxon>Motilibacteraceae</taxon>
        <taxon>Motilibacter</taxon>
    </lineage>
</organism>
<feature type="domain" description="AB hydrolase-1" evidence="2">
    <location>
        <begin position="20"/>
        <end position="245"/>
    </location>
</feature>
<evidence type="ECO:0000313" key="4">
    <source>
        <dbReference type="Proteomes" id="UP000281955"/>
    </source>
</evidence>
<dbReference type="PANTHER" id="PTHR43798:SF31">
    <property type="entry name" value="AB HYDROLASE SUPERFAMILY PROTEIN YCLE"/>
    <property type="match status" value="1"/>
</dbReference>
<proteinExistence type="predicted"/>
<dbReference type="EMBL" id="RBWV01000010">
    <property type="protein sequence ID" value="RKS77514.1"/>
    <property type="molecule type" value="Genomic_DNA"/>
</dbReference>
<dbReference type="RefSeq" id="WP_121192544.1">
    <property type="nucleotide sequence ID" value="NZ_RBWV01000010.1"/>
</dbReference>
<evidence type="ECO:0000313" key="3">
    <source>
        <dbReference type="EMBL" id="RKS77514.1"/>
    </source>
</evidence>
<gene>
    <name evidence="3" type="ORF">CLV35_1202</name>
</gene>
<keyword evidence="1" id="KW-0378">Hydrolase</keyword>
<reference evidence="3 4" key="1">
    <citation type="submission" date="2018-10" db="EMBL/GenBank/DDBJ databases">
        <title>Genomic Encyclopedia of Archaeal and Bacterial Type Strains, Phase II (KMG-II): from individual species to whole genera.</title>
        <authorList>
            <person name="Goeker M."/>
        </authorList>
    </citation>
    <scope>NUCLEOTIDE SEQUENCE [LARGE SCALE GENOMIC DNA]</scope>
    <source>
        <strain evidence="3 4">RP-AC37</strain>
    </source>
</reference>